<reference evidence="2" key="1">
    <citation type="journal article" date="2019" name="Int. J. Syst. Evol. Microbiol.">
        <title>The Global Catalogue of Microorganisms (GCM) 10K type strain sequencing project: providing services to taxonomists for standard genome sequencing and annotation.</title>
        <authorList>
            <consortium name="The Broad Institute Genomics Platform"/>
            <consortium name="The Broad Institute Genome Sequencing Center for Infectious Disease"/>
            <person name="Wu L."/>
            <person name="Ma J."/>
        </authorList>
    </citation>
    <scope>NUCLEOTIDE SEQUENCE [LARGE SCALE GENOMIC DNA]</scope>
    <source>
        <strain evidence="2">JCM 17978</strain>
    </source>
</reference>
<dbReference type="Proteomes" id="UP001596162">
    <property type="component" value="Unassembled WGS sequence"/>
</dbReference>
<name>A0ABW0C270_9FLAO</name>
<dbReference type="SUPFAM" id="SSF56112">
    <property type="entry name" value="Protein kinase-like (PK-like)"/>
    <property type="match status" value="1"/>
</dbReference>
<protein>
    <recommendedName>
        <fullName evidence="3">Phosphotransferase enzyme family protein</fullName>
    </recommendedName>
</protein>
<sequence length="122" mass="13848">MTTFPVSASTLSETALGNFIKDTYQLAANFSCKLYRTGLNHTYFITDGQTTYVIRVYCYNWRTKTEIQEELRLLNQLKNNNLSVSFPIADKNGIVIQDIQAPEGLRHVVLFSFAKGVTKFAL</sequence>
<keyword evidence="2" id="KW-1185">Reference proteome</keyword>
<comment type="caution">
    <text evidence="1">The sequence shown here is derived from an EMBL/GenBank/DDBJ whole genome shotgun (WGS) entry which is preliminary data.</text>
</comment>
<dbReference type="EMBL" id="JBHSLA010000001">
    <property type="protein sequence ID" value="MFC5194083.1"/>
    <property type="molecule type" value="Genomic_DNA"/>
</dbReference>
<accession>A0ABW0C270</accession>
<proteinExistence type="predicted"/>
<organism evidence="1 2">
    <name type="scientific">Bizionia hallyeonensis</name>
    <dbReference type="NCBI Taxonomy" id="1123757"/>
    <lineage>
        <taxon>Bacteria</taxon>
        <taxon>Pseudomonadati</taxon>
        <taxon>Bacteroidota</taxon>
        <taxon>Flavobacteriia</taxon>
        <taxon>Flavobacteriales</taxon>
        <taxon>Flavobacteriaceae</taxon>
        <taxon>Bizionia</taxon>
    </lineage>
</organism>
<gene>
    <name evidence="1" type="ORF">ACFPH8_01955</name>
</gene>
<evidence type="ECO:0000313" key="1">
    <source>
        <dbReference type="EMBL" id="MFC5194083.1"/>
    </source>
</evidence>
<dbReference type="Gene3D" id="3.30.200.20">
    <property type="entry name" value="Phosphorylase Kinase, domain 1"/>
    <property type="match status" value="1"/>
</dbReference>
<dbReference type="InterPro" id="IPR011009">
    <property type="entry name" value="Kinase-like_dom_sf"/>
</dbReference>
<evidence type="ECO:0008006" key="3">
    <source>
        <dbReference type="Google" id="ProtNLM"/>
    </source>
</evidence>
<evidence type="ECO:0000313" key="2">
    <source>
        <dbReference type="Proteomes" id="UP001596162"/>
    </source>
</evidence>
<dbReference type="RefSeq" id="WP_376858249.1">
    <property type="nucleotide sequence ID" value="NZ_JBHSLA010000001.1"/>
</dbReference>